<name>A0A0L0P9B6_CANAR</name>
<sequence>MEVARKRPRGRCAATRKDEKAAGGIPPRNAAEAAKHRKYTKK</sequence>
<organism evidence="2 3">
    <name type="scientific">Candidozyma auris</name>
    <name type="common">Yeast</name>
    <name type="synonym">Candida auris</name>
    <dbReference type="NCBI Taxonomy" id="498019"/>
    <lineage>
        <taxon>Eukaryota</taxon>
        <taxon>Fungi</taxon>
        <taxon>Dikarya</taxon>
        <taxon>Ascomycota</taxon>
        <taxon>Saccharomycotina</taxon>
        <taxon>Pichiomycetes</taxon>
        <taxon>Metschnikowiaceae</taxon>
        <taxon>Candidozyma</taxon>
    </lineage>
</organism>
<dbReference type="EMBL" id="LGST01000003">
    <property type="protein sequence ID" value="KNE02586.1"/>
    <property type="molecule type" value="Genomic_DNA"/>
</dbReference>
<evidence type="ECO:0000256" key="1">
    <source>
        <dbReference type="SAM" id="MobiDB-lite"/>
    </source>
</evidence>
<comment type="caution">
    <text evidence="2">The sequence shown here is derived from an EMBL/GenBank/DDBJ whole genome shotgun (WGS) entry which is preliminary data.</text>
</comment>
<feature type="compositionally biased region" description="Basic residues" evidence="1">
    <location>
        <begin position="1"/>
        <end position="10"/>
    </location>
</feature>
<dbReference type="AlphaFoldDB" id="A0A0L0P9B6"/>
<reference evidence="3" key="1">
    <citation type="journal article" date="2015" name="BMC Genomics">
        <title>Draft genome of a commonly misdiagnosed multidrug resistant pathogen Candida auris.</title>
        <authorList>
            <person name="Chatterjee S."/>
            <person name="Alampalli S.V."/>
            <person name="Nageshan R.K."/>
            <person name="Chettiar S.T."/>
            <person name="Joshi S."/>
            <person name="Tatu U.S."/>
        </authorList>
    </citation>
    <scope>NUCLEOTIDE SEQUENCE [LARGE SCALE GENOMIC DNA]</scope>
    <source>
        <strain evidence="3">6684</strain>
    </source>
</reference>
<evidence type="ECO:0000313" key="3">
    <source>
        <dbReference type="Proteomes" id="UP000037122"/>
    </source>
</evidence>
<dbReference type="VEuPathDB" id="FungiDB:QG37_00399"/>
<evidence type="ECO:0000313" key="2">
    <source>
        <dbReference type="EMBL" id="KNE02586.1"/>
    </source>
</evidence>
<proteinExistence type="predicted"/>
<accession>A0A0L0P9B6</accession>
<protein>
    <submittedName>
        <fullName evidence="2">Uncharacterized protein</fullName>
    </submittedName>
</protein>
<feature type="region of interest" description="Disordered" evidence="1">
    <location>
        <begin position="1"/>
        <end position="42"/>
    </location>
</feature>
<dbReference type="Proteomes" id="UP000037122">
    <property type="component" value="Unassembled WGS sequence"/>
</dbReference>
<gene>
    <name evidence="2" type="ORF">QG37_00399</name>
</gene>